<evidence type="ECO:0000313" key="2">
    <source>
        <dbReference type="Proteomes" id="UP001283361"/>
    </source>
</evidence>
<comment type="caution">
    <text evidence="1">The sequence shown here is derived from an EMBL/GenBank/DDBJ whole genome shotgun (WGS) entry which is preliminary data.</text>
</comment>
<protein>
    <submittedName>
        <fullName evidence="1">Uncharacterized protein</fullName>
    </submittedName>
</protein>
<name>A0AAE1AMY7_9GAST</name>
<accession>A0AAE1AMY7</accession>
<keyword evidence="2" id="KW-1185">Reference proteome</keyword>
<proteinExistence type="predicted"/>
<sequence>MTRSHEEITLPDKRSGPVGCARRLPVVLAGGARPLRLRWRGQPCTDGHLCPPCGAHNHAVLSQRSDTMSLRKKKIQITSYRRRDVGSDRWSPGE</sequence>
<gene>
    <name evidence="1" type="ORF">RRG08_017361</name>
</gene>
<dbReference type="AlphaFoldDB" id="A0AAE1AMY7"/>
<dbReference type="EMBL" id="JAWDGP010001641">
    <property type="protein sequence ID" value="KAK3789672.1"/>
    <property type="molecule type" value="Genomic_DNA"/>
</dbReference>
<organism evidence="1 2">
    <name type="scientific">Elysia crispata</name>
    <name type="common">lettuce slug</name>
    <dbReference type="NCBI Taxonomy" id="231223"/>
    <lineage>
        <taxon>Eukaryota</taxon>
        <taxon>Metazoa</taxon>
        <taxon>Spiralia</taxon>
        <taxon>Lophotrochozoa</taxon>
        <taxon>Mollusca</taxon>
        <taxon>Gastropoda</taxon>
        <taxon>Heterobranchia</taxon>
        <taxon>Euthyneura</taxon>
        <taxon>Panpulmonata</taxon>
        <taxon>Sacoglossa</taxon>
        <taxon>Placobranchoidea</taxon>
        <taxon>Plakobranchidae</taxon>
        <taxon>Elysia</taxon>
    </lineage>
</organism>
<evidence type="ECO:0000313" key="1">
    <source>
        <dbReference type="EMBL" id="KAK3789672.1"/>
    </source>
</evidence>
<dbReference type="Proteomes" id="UP001283361">
    <property type="component" value="Unassembled WGS sequence"/>
</dbReference>
<reference evidence="1" key="1">
    <citation type="journal article" date="2023" name="G3 (Bethesda)">
        <title>A reference genome for the long-term kleptoplast-retaining sea slug Elysia crispata morphotype clarki.</title>
        <authorList>
            <person name="Eastman K.E."/>
            <person name="Pendleton A.L."/>
            <person name="Shaikh M.A."/>
            <person name="Suttiyut T."/>
            <person name="Ogas R."/>
            <person name="Tomko P."/>
            <person name="Gavelis G."/>
            <person name="Widhalm J.R."/>
            <person name="Wisecaver J.H."/>
        </authorList>
    </citation>
    <scope>NUCLEOTIDE SEQUENCE</scope>
    <source>
        <strain evidence="1">ECLA1</strain>
    </source>
</reference>